<feature type="chain" id="PRO_5045081147" description="Peptidoglycan binding-like domain-containing protein" evidence="2">
    <location>
        <begin position="34"/>
        <end position="189"/>
    </location>
</feature>
<comment type="caution">
    <text evidence="4">The sequence shown here is derived from an EMBL/GenBank/DDBJ whole genome shotgun (WGS) entry which is preliminary data.</text>
</comment>
<keyword evidence="5" id="KW-1185">Reference proteome</keyword>
<feature type="region of interest" description="Disordered" evidence="1">
    <location>
        <begin position="31"/>
        <end position="74"/>
    </location>
</feature>
<feature type="compositionally biased region" description="Basic and acidic residues" evidence="1">
    <location>
        <begin position="54"/>
        <end position="73"/>
    </location>
</feature>
<evidence type="ECO:0000256" key="1">
    <source>
        <dbReference type="SAM" id="MobiDB-lite"/>
    </source>
</evidence>
<dbReference type="Pfam" id="PF01471">
    <property type="entry name" value="PG_binding_1"/>
    <property type="match status" value="1"/>
</dbReference>
<dbReference type="InterPro" id="IPR002477">
    <property type="entry name" value="Peptidoglycan-bd-like"/>
</dbReference>
<evidence type="ECO:0000313" key="5">
    <source>
        <dbReference type="Proteomes" id="UP001499852"/>
    </source>
</evidence>
<dbReference type="EMBL" id="BAABIA010000001">
    <property type="protein sequence ID" value="GAA5132465.1"/>
    <property type="molecule type" value="Genomic_DNA"/>
</dbReference>
<dbReference type="InterPro" id="IPR036365">
    <property type="entry name" value="PGBD-like_sf"/>
</dbReference>
<dbReference type="SUPFAM" id="SSF47090">
    <property type="entry name" value="PGBD-like"/>
    <property type="match status" value="1"/>
</dbReference>
<evidence type="ECO:0000259" key="3">
    <source>
        <dbReference type="Pfam" id="PF01471"/>
    </source>
</evidence>
<feature type="domain" description="Peptidoglycan binding-like" evidence="3">
    <location>
        <begin position="136"/>
        <end position="186"/>
    </location>
</feature>
<evidence type="ECO:0000313" key="4">
    <source>
        <dbReference type="EMBL" id="GAA5132465.1"/>
    </source>
</evidence>
<feature type="signal peptide" evidence="2">
    <location>
        <begin position="1"/>
        <end position="33"/>
    </location>
</feature>
<protein>
    <recommendedName>
        <fullName evidence="3">Peptidoglycan binding-like domain-containing protein</fullName>
    </recommendedName>
</protein>
<proteinExistence type="predicted"/>
<dbReference type="Proteomes" id="UP001499852">
    <property type="component" value="Unassembled WGS sequence"/>
</dbReference>
<organism evidence="4 5">
    <name type="scientific">Prosthecobacter algae</name>
    <dbReference type="NCBI Taxonomy" id="1144682"/>
    <lineage>
        <taxon>Bacteria</taxon>
        <taxon>Pseudomonadati</taxon>
        <taxon>Verrucomicrobiota</taxon>
        <taxon>Verrucomicrobiia</taxon>
        <taxon>Verrucomicrobiales</taxon>
        <taxon>Verrucomicrobiaceae</taxon>
        <taxon>Prosthecobacter</taxon>
    </lineage>
</organism>
<gene>
    <name evidence="4" type="ORF">GCM10023213_00720</name>
</gene>
<feature type="compositionally biased region" description="Basic and acidic residues" evidence="1">
    <location>
        <begin position="32"/>
        <end position="41"/>
    </location>
</feature>
<keyword evidence="2" id="KW-0732">Signal</keyword>
<name>A0ABP9NRD2_9BACT</name>
<reference evidence="5" key="1">
    <citation type="journal article" date="2019" name="Int. J. Syst. Evol. Microbiol.">
        <title>The Global Catalogue of Microorganisms (GCM) 10K type strain sequencing project: providing services to taxonomists for standard genome sequencing and annotation.</title>
        <authorList>
            <consortium name="The Broad Institute Genomics Platform"/>
            <consortium name="The Broad Institute Genome Sequencing Center for Infectious Disease"/>
            <person name="Wu L."/>
            <person name="Ma J."/>
        </authorList>
    </citation>
    <scope>NUCLEOTIDE SEQUENCE [LARGE SCALE GENOMIC DNA]</scope>
    <source>
        <strain evidence="5">JCM 18053</strain>
    </source>
</reference>
<dbReference type="InterPro" id="IPR036366">
    <property type="entry name" value="PGBDSf"/>
</dbReference>
<sequence>MLMKTPFYKSTRTLGVAVLAALSMLALTPDASAKDKDDRRGPSKKPSSSSRSWFGDRNRGHDNHRHDDDDRRRFFSHPRTSWGVTLGNGYAGRGYYYGPPNATYYYQGTGVSYYSSRERVPYDYWRGARLAEMNAAVQSELRRRGYYRGPVDGRLGPASKSAISRYQSSRGLAVTGNVNNQTLSALGIR</sequence>
<dbReference type="Gene3D" id="1.10.101.10">
    <property type="entry name" value="PGBD-like superfamily/PGBD"/>
    <property type="match status" value="1"/>
</dbReference>
<evidence type="ECO:0000256" key="2">
    <source>
        <dbReference type="SAM" id="SignalP"/>
    </source>
</evidence>
<accession>A0ABP9NRD2</accession>